<dbReference type="GO" id="GO:0046974">
    <property type="term" value="F:histone H3K9 methyltransferase activity"/>
    <property type="evidence" value="ECO:0007669"/>
    <property type="project" value="TreeGrafter"/>
</dbReference>
<feature type="compositionally biased region" description="Basic and acidic residues" evidence="5">
    <location>
        <begin position="39"/>
        <end position="48"/>
    </location>
</feature>
<dbReference type="InterPro" id="IPR047762">
    <property type="entry name" value="EHMT_CRR"/>
</dbReference>
<organism evidence="6 7">
    <name type="scientific">Apolygus lucorum</name>
    <name type="common">Small green plant bug</name>
    <name type="synonym">Lygocoris lucorum</name>
    <dbReference type="NCBI Taxonomy" id="248454"/>
    <lineage>
        <taxon>Eukaryota</taxon>
        <taxon>Metazoa</taxon>
        <taxon>Ecdysozoa</taxon>
        <taxon>Arthropoda</taxon>
        <taxon>Hexapoda</taxon>
        <taxon>Insecta</taxon>
        <taxon>Pterygota</taxon>
        <taxon>Neoptera</taxon>
        <taxon>Paraneoptera</taxon>
        <taxon>Hemiptera</taxon>
        <taxon>Heteroptera</taxon>
        <taxon>Panheteroptera</taxon>
        <taxon>Cimicomorpha</taxon>
        <taxon>Miridae</taxon>
        <taxon>Mirini</taxon>
        <taxon>Apolygus</taxon>
    </lineage>
</organism>
<evidence type="ECO:0000313" key="6">
    <source>
        <dbReference type="EMBL" id="KAF6204697.1"/>
    </source>
</evidence>
<dbReference type="Pfam" id="PF05033">
    <property type="entry name" value="Pre-SET"/>
    <property type="match status" value="1"/>
</dbReference>
<dbReference type="OrthoDB" id="616263at2759"/>
<dbReference type="SMART" id="SM00248">
    <property type="entry name" value="ANK"/>
    <property type="match status" value="7"/>
</dbReference>
<dbReference type="InterPro" id="IPR043550">
    <property type="entry name" value="EHMT1/EHMT2"/>
</dbReference>
<evidence type="ECO:0000256" key="1">
    <source>
        <dbReference type="ARBA" id="ARBA00004286"/>
    </source>
</evidence>
<feature type="region of interest" description="Disordered" evidence="5">
    <location>
        <begin position="137"/>
        <end position="418"/>
    </location>
</feature>
<dbReference type="GO" id="GO:0008270">
    <property type="term" value="F:zinc ion binding"/>
    <property type="evidence" value="ECO:0007669"/>
    <property type="project" value="InterPro"/>
</dbReference>
<dbReference type="EMBL" id="WIXP02000009">
    <property type="protein sequence ID" value="KAF6204697.1"/>
    <property type="molecule type" value="Genomic_DNA"/>
</dbReference>
<evidence type="ECO:0008006" key="8">
    <source>
        <dbReference type="Google" id="ProtNLM"/>
    </source>
</evidence>
<dbReference type="GO" id="GO:0002039">
    <property type="term" value="F:p53 binding"/>
    <property type="evidence" value="ECO:0007669"/>
    <property type="project" value="InterPro"/>
</dbReference>
<dbReference type="InterPro" id="IPR001214">
    <property type="entry name" value="SET_dom"/>
</dbReference>
<evidence type="ECO:0000256" key="5">
    <source>
        <dbReference type="SAM" id="MobiDB-lite"/>
    </source>
</evidence>
<dbReference type="InterPro" id="IPR007728">
    <property type="entry name" value="Pre-SET_dom"/>
</dbReference>
<feature type="compositionally biased region" description="Basic and acidic residues" evidence="5">
    <location>
        <begin position="264"/>
        <end position="275"/>
    </location>
</feature>
<dbReference type="SMART" id="SM00317">
    <property type="entry name" value="SET"/>
    <property type="match status" value="1"/>
</dbReference>
<dbReference type="GO" id="GO:0032259">
    <property type="term" value="P:methylation"/>
    <property type="evidence" value="ECO:0007669"/>
    <property type="project" value="UniProtKB-KW"/>
</dbReference>
<dbReference type="PROSITE" id="PS50867">
    <property type="entry name" value="PRE_SET"/>
    <property type="match status" value="1"/>
</dbReference>
<feature type="compositionally biased region" description="Basic and acidic residues" evidence="5">
    <location>
        <begin position="297"/>
        <end position="323"/>
    </location>
</feature>
<feature type="region of interest" description="Disordered" evidence="5">
    <location>
        <begin position="1"/>
        <end position="115"/>
    </location>
</feature>
<dbReference type="GO" id="GO:0005634">
    <property type="term" value="C:nucleus"/>
    <property type="evidence" value="ECO:0007669"/>
    <property type="project" value="InterPro"/>
</dbReference>
<dbReference type="SUPFAM" id="SSF48403">
    <property type="entry name" value="Ankyrin repeat"/>
    <property type="match status" value="1"/>
</dbReference>
<keyword evidence="4" id="KW-0949">S-adenosyl-L-methionine</keyword>
<comment type="caution">
    <text evidence="6">The sequence shown here is derived from an EMBL/GenBank/DDBJ whole genome shotgun (WGS) entry which is preliminary data.</text>
</comment>
<keyword evidence="7" id="KW-1185">Reference proteome</keyword>
<dbReference type="CDD" id="cd10543">
    <property type="entry name" value="SET_EHMT"/>
    <property type="match status" value="1"/>
</dbReference>
<dbReference type="Gene3D" id="1.25.40.20">
    <property type="entry name" value="Ankyrin repeat-containing domain"/>
    <property type="match status" value="2"/>
</dbReference>
<keyword evidence="3" id="KW-0808">Transferase</keyword>
<dbReference type="InterPro" id="IPR036770">
    <property type="entry name" value="Ankyrin_rpt-contain_sf"/>
</dbReference>
<protein>
    <recommendedName>
        <fullName evidence="8">Histone-lysine N-methyltransferase</fullName>
    </recommendedName>
</protein>
<proteinExistence type="predicted"/>
<dbReference type="Pfam" id="PF00856">
    <property type="entry name" value="SET"/>
    <property type="match status" value="1"/>
</dbReference>
<evidence type="ECO:0000256" key="4">
    <source>
        <dbReference type="ARBA" id="ARBA00022691"/>
    </source>
</evidence>
<dbReference type="PROSITE" id="PS50088">
    <property type="entry name" value="ANK_REPEAT"/>
    <property type="match status" value="5"/>
</dbReference>
<dbReference type="PROSITE" id="PS50280">
    <property type="entry name" value="SET"/>
    <property type="match status" value="1"/>
</dbReference>
<feature type="compositionally biased region" description="Polar residues" evidence="5">
    <location>
        <begin position="334"/>
        <end position="360"/>
    </location>
</feature>
<keyword evidence="2" id="KW-0158">Chromosome</keyword>
<feature type="compositionally biased region" description="Low complexity" evidence="5">
    <location>
        <begin position="391"/>
        <end position="405"/>
    </location>
</feature>
<gene>
    <name evidence="6" type="ORF">GE061_018858</name>
</gene>
<dbReference type="Pfam" id="PF00023">
    <property type="entry name" value="Ank"/>
    <property type="match status" value="1"/>
</dbReference>
<reference evidence="6" key="1">
    <citation type="journal article" date="2021" name="Mol. Ecol. Resour.">
        <title>Apolygus lucorum genome provides insights into omnivorousness and mesophyll feeding.</title>
        <authorList>
            <person name="Liu Y."/>
            <person name="Liu H."/>
            <person name="Wang H."/>
            <person name="Huang T."/>
            <person name="Liu B."/>
            <person name="Yang B."/>
            <person name="Yin L."/>
            <person name="Li B."/>
            <person name="Zhang Y."/>
            <person name="Zhang S."/>
            <person name="Jiang F."/>
            <person name="Zhang X."/>
            <person name="Ren Y."/>
            <person name="Wang B."/>
            <person name="Wang S."/>
            <person name="Lu Y."/>
            <person name="Wu K."/>
            <person name="Fan W."/>
            <person name="Wang G."/>
        </authorList>
    </citation>
    <scope>NUCLEOTIDE SEQUENCE</scope>
    <source>
        <strain evidence="6">12Hb</strain>
    </source>
</reference>
<dbReference type="SMART" id="SM00468">
    <property type="entry name" value="PreSET"/>
    <property type="match status" value="1"/>
</dbReference>
<accession>A0A6A4J8B9</accession>
<dbReference type="PANTHER" id="PTHR46307">
    <property type="entry name" value="G9A, ISOFORM B"/>
    <property type="match status" value="1"/>
</dbReference>
<dbReference type="InterPro" id="IPR002110">
    <property type="entry name" value="Ankyrin_rpt"/>
</dbReference>
<feature type="compositionally biased region" description="Acidic residues" evidence="5">
    <location>
        <begin position="83"/>
        <end position="100"/>
    </location>
</feature>
<feature type="compositionally biased region" description="Basic and acidic residues" evidence="5">
    <location>
        <begin position="158"/>
        <end position="169"/>
    </location>
</feature>
<dbReference type="Gene3D" id="2.170.270.10">
    <property type="entry name" value="SET domain"/>
    <property type="match status" value="1"/>
</dbReference>
<feature type="compositionally biased region" description="Polar residues" evidence="5">
    <location>
        <begin position="170"/>
        <end position="180"/>
    </location>
</feature>
<dbReference type="GO" id="GO:0000785">
    <property type="term" value="C:chromatin"/>
    <property type="evidence" value="ECO:0007669"/>
    <property type="project" value="TreeGrafter"/>
</dbReference>
<dbReference type="PROSITE" id="PS50297">
    <property type="entry name" value="ANK_REP_REGION"/>
    <property type="match status" value="4"/>
</dbReference>
<keyword evidence="3" id="KW-0489">Methyltransferase</keyword>
<dbReference type="GO" id="GO:0000122">
    <property type="term" value="P:negative regulation of transcription by RNA polymerase II"/>
    <property type="evidence" value="ECO:0007669"/>
    <property type="project" value="TreeGrafter"/>
</dbReference>
<comment type="subcellular location">
    <subcellularLocation>
        <location evidence="1">Chromosome</location>
    </subcellularLocation>
</comment>
<dbReference type="CDD" id="cd20905">
    <property type="entry name" value="EHMT_ZBD"/>
    <property type="match status" value="1"/>
</dbReference>
<dbReference type="InterPro" id="IPR046341">
    <property type="entry name" value="SET_dom_sf"/>
</dbReference>
<evidence type="ECO:0000256" key="2">
    <source>
        <dbReference type="ARBA" id="ARBA00022454"/>
    </source>
</evidence>
<sequence>MNESVRSSDGEDPNSASDQKNKMFIVKILSEMHNTFNRSDPEDKKDGVVSKPDYLEDDGSKELPGSPAIDDSSSVVFEAQPVNDDDEEQEKVEFMDEEPTIYDKEAITPVVSNDVDMTPPVAEVEKQLDDEFAPVAVDEVPRNEASSIEESPLVTNEDGSKQVAQDHQDQVITETTQSESIPLESQDAEPSELSAPVSSESEQFHDAPSGSDDNLFLDRSDELGDEATMKRKVGRPNKPEPTPKVAVLEVEEEPFEKRPRRSLRSADKVEQDVAVKRSSRRMSKDYNRESVLQNAIARKEKSLISFSREEKPRRSSRLSEDSKAPPPQHRSPKSKATSRNSTSADESTAPSNGESGNNSPLRLIKMTSDCDQDDTSSDISSRSVKKTLRVESTLSKSTKLSSKESLVQDEDSASSWQAQPALDVLSGKVTDSPSRLAIDTDRSESGSSCKEAFRKIATVPSQLKMAEGCEPPSLKDEKNLPPVTAGTGLLCECEVITTMFAKDSNNQLCKALDIYEHRLVKCSNAIGTIPLLRSCKTKPFQALCRIHFERMIRHNVCPTCGIFCTQGIVNICENKHFFHKDCEMKLEDSLVCPHCGTESFMLYKIQLHNHRYPLFLPSTKPLSKLPVAKMSFSRQKTKPGEEDSLESELSEILPSTSLTLPSAKVITTEGIPLPEREKLEHLIKNAGPPEDIRYTYRSLYQAAKTGDAEKVLNMLGMGMSPNQVSMNPLMGAAREGHLLVVHLLVQAGANLETLDKNQFTPLMLAVQNKHNALVKYLVKAGAAVGFKGAEGMTALHIAAKEGNLEACHYILTQANLPLSFIDAVDDGRWTALVWAAENCHSKVVRYLLEKRADPQIRDAEMNIALHWSAFAGSMEISEDLINFGCSINLSNTHGDTPLHIAARQGADNCVVLLLARGARVEMMNKAGQLPRDCVINKDSYCYTAIDLNMTIKKSVASTNFYPRILCNDVSGGREENPIQCVNSVDDDVMPTDYTYVIENCSTSNITIDRRISSLMSCKCEDNCSSSGCMCTKISRGCWYDNTGKLVPEFNFEDPPMLFECNPACGCNVLTCKNRVVQKGLKSRLQLCKTKDKSWGVISLKEIPKGSYVCEYIGEIISDLEADTRKDDSYLFDLDNAESETYCLDARRYGNVCRFINHSCRPNLSPVKIYYQHQDLHFPRIAMFASRDIMPNEELGFDYGEKFWIIKCKSFTCHCGEPTCRYSESTIQQTLDKYQQKLRELDELSDSAF</sequence>
<dbReference type="AlphaFoldDB" id="A0A6A4J8B9"/>
<dbReference type="SUPFAM" id="SSF82199">
    <property type="entry name" value="SET domain"/>
    <property type="match status" value="1"/>
</dbReference>
<evidence type="ECO:0000256" key="3">
    <source>
        <dbReference type="ARBA" id="ARBA00022603"/>
    </source>
</evidence>
<dbReference type="PANTHER" id="PTHR46307:SF4">
    <property type="entry name" value="G9A, ISOFORM B"/>
    <property type="match status" value="1"/>
</dbReference>
<dbReference type="Pfam" id="PF12796">
    <property type="entry name" value="Ank_2"/>
    <property type="match status" value="2"/>
</dbReference>
<dbReference type="Pfam" id="PF21533">
    <property type="entry name" value="EHMT1-2_CRR"/>
    <property type="match status" value="1"/>
</dbReference>
<dbReference type="Proteomes" id="UP000466442">
    <property type="component" value="Linkage Group LG9"/>
</dbReference>
<name>A0A6A4J8B9_APOLU</name>
<evidence type="ECO:0000313" key="7">
    <source>
        <dbReference type="Proteomes" id="UP000466442"/>
    </source>
</evidence>